<sequence length="283" mass="30810">MTAGERTADRSVTVSIIQFNARDDAKDDNIEKVESLLRIAGQRGSDLCVLPEVFTGSALALGNSLELAEPIPGPTTERLCAIARTYGMYIVGSLYEAASGGIYNTAPLIGRDGSILAAYRKSHLFDPGVRPDLPVYRESDKVTPGDGLCVVDTDFGRMGIAICSDIRFPEIFLNHALQGAELVVLPSAFPARLDHWEFLNRARAADNQLFMVSSGMVGKLQDSSISFVGRSMVVDPWGVITAQASDREMVLTSVIDLGAVELVRSWWDLNSQRRPELYTALGR</sequence>
<comment type="caution">
    <text evidence="2">The sequence shown here is derived from an EMBL/GenBank/DDBJ whole genome shotgun (WGS) entry which is preliminary data.</text>
</comment>
<accession>A0ABW0P8E5</accession>
<keyword evidence="2" id="KW-0378">Hydrolase</keyword>
<dbReference type="GO" id="GO:0016787">
    <property type="term" value="F:hydrolase activity"/>
    <property type="evidence" value="ECO:0007669"/>
    <property type="project" value="UniProtKB-KW"/>
</dbReference>
<dbReference type="Pfam" id="PF00795">
    <property type="entry name" value="CN_hydrolase"/>
    <property type="match status" value="1"/>
</dbReference>
<dbReference type="PANTHER" id="PTHR23088:SF27">
    <property type="entry name" value="DEAMINATED GLUTATHIONE AMIDASE"/>
    <property type="match status" value="1"/>
</dbReference>
<gene>
    <name evidence="2" type="ORF">ACFPN9_25630</name>
</gene>
<dbReference type="PANTHER" id="PTHR23088">
    <property type="entry name" value="NITRILASE-RELATED"/>
    <property type="match status" value="1"/>
</dbReference>
<proteinExistence type="predicted"/>
<evidence type="ECO:0000259" key="1">
    <source>
        <dbReference type="PROSITE" id="PS50263"/>
    </source>
</evidence>
<dbReference type="EMBL" id="JBHSLU010000104">
    <property type="protein sequence ID" value="MFC5508623.1"/>
    <property type="molecule type" value="Genomic_DNA"/>
</dbReference>
<organism evidence="2 3">
    <name type="scientific">Bosea massiliensis</name>
    <dbReference type="NCBI Taxonomy" id="151419"/>
    <lineage>
        <taxon>Bacteria</taxon>
        <taxon>Pseudomonadati</taxon>
        <taxon>Pseudomonadota</taxon>
        <taxon>Alphaproteobacteria</taxon>
        <taxon>Hyphomicrobiales</taxon>
        <taxon>Boseaceae</taxon>
        <taxon>Bosea</taxon>
    </lineage>
</organism>
<dbReference type="Proteomes" id="UP001596060">
    <property type="component" value="Unassembled WGS sequence"/>
</dbReference>
<dbReference type="SUPFAM" id="SSF56317">
    <property type="entry name" value="Carbon-nitrogen hydrolase"/>
    <property type="match status" value="1"/>
</dbReference>
<keyword evidence="3" id="KW-1185">Reference proteome</keyword>
<dbReference type="Gene3D" id="3.60.110.10">
    <property type="entry name" value="Carbon-nitrogen hydrolase"/>
    <property type="match status" value="1"/>
</dbReference>
<reference evidence="3" key="1">
    <citation type="journal article" date="2019" name="Int. J. Syst. Evol. Microbiol.">
        <title>The Global Catalogue of Microorganisms (GCM) 10K type strain sequencing project: providing services to taxonomists for standard genome sequencing and annotation.</title>
        <authorList>
            <consortium name="The Broad Institute Genomics Platform"/>
            <consortium name="The Broad Institute Genome Sequencing Center for Infectious Disease"/>
            <person name="Wu L."/>
            <person name="Ma J."/>
        </authorList>
    </citation>
    <scope>NUCLEOTIDE SEQUENCE [LARGE SCALE GENOMIC DNA]</scope>
    <source>
        <strain evidence="3">CCUG 43117</strain>
    </source>
</reference>
<protein>
    <submittedName>
        <fullName evidence="2">Carbon-nitrogen hydrolase family protein</fullName>
    </submittedName>
</protein>
<evidence type="ECO:0000313" key="3">
    <source>
        <dbReference type="Proteomes" id="UP001596060"/>
    </source>
</evidence>
<name>A0ABW0P8E5_9HYPH</name>
<feature type="domain" description="CN hydrolase" evidence="1">
    <location>
        <begin position="12"/>
        <end position="257"/>
    </location>
</feature>
<dbReference type="InterPro" id="IPR036526">
    <property type="entry name" value="C-N_Hydrolase_sf"/>
</dbReference>
<dbReference type="InterPro" id="IPR003010">
    <property type="entry name" value="C-N_Hydrolase"/>
</dbReference>
<dbReference type="PROSITE" id="PS50263">
    <property type="entry name" value="CN_HYDROLASE"/>
    <property type="match status" value="1"/>
</dbReference>
<evidence type="ECO:0000313" key="2">
    <source>
        <dbReference type="EMBL" id="MFC5508623.1"/>
    </source>
</evidence>
<dbReference type="RefSeq" id="WP_377817850.1">
    <property type="nucleotide sequence ID" value="NZ_JBHSLU010000104.1"/>
</dbReference>